<evidence type="ECO:0000313" key="9">
    <source>
        <dbReference type="EMBL" id="KUG06553.1"/>
    </source>
</evidence>
<dbReference type="CDD" id="cd00082">
    <property type="entry name" value="HisKA"/>
    <property type="match status" value="1"/>
</dbReference>
<dbReference type="InterPro" id="IPR003594">
    <property type="entry name" value="HATPase_dom"/>
</dbReference>
<dbReference type="SMART" id="SM00388">
    <property type="entry name" value="HisKA"/>
    <property type="match status" value="1"/>
</dbReference>
<dbReference type="GO" id="GO:0016036">
    <property type="term" value="P:cellular response to phosphate starvation"/>
    <property type="evidence" value="ECO:0007669"/>
    <property type="project" value="TreeGrafter"/>
</dbReference>
<comment type="catalytic activity">
    <reaction evidence="1">
        <text>ATP + protein L-histidine = ADP + protein N-phospho-L-histidine.</text>
        <dbReference type="EC" id="2.7.13.3"/>
    </reaction>
</comment>
<evidence type="ECO:0000313" key="10">
    <source>
        <dbReference type="Proteomes" id="UP000054223"/>
    </source>
</evidence>
<gene>
    <name evidence="9" type="ORF">ASU33_04180</name>
</gene>
<dbReference type="InterPro" id="IPR036890">
    <property type="entry name" value="HATPase_C_sf"/>
</dbReference>
<dbReference type="PANTHER" id="PTHR45453:SF1">
    <property type="entry name" value="PHOSPHATE REGULON SENSOR PROTEIN PHOR"/>
    <property type="match status" value="1"/>
</dbReference>
<accession>A0A9X0HII8</accession>
<dbReference type="OrthoDB" id="9813151at2"/>
<dbReference type="InterPro" id="IPR005467">
    <property type="entry name" value="His_kinase_dom"/>
</dbReference>
<dbReference type="InterPro" id="IPR003661">
    <property type="entry name" value="HisK_dim/P_dom"/>
</dbReference>
<dbReference type="InterPro" id="IPR050351">
    <property type="entry name" value="BphY/WalK/GraS-like"/>
</dbReference>
<sequence>MFNLNLSSRTIAIIIAVLVAGVLTTFAFAAPTLPFQQAVLAGGVTIAACFLLLYLSFEALLFREINNIYAGLELVKRKEFRKLSNRFLFRPEPLKRIREEILDMAVRRQKELDDLKRLQQLRSDFLADVSHELKTPIFAAQGFVYTVLDAGEDEEFIREKFLLKAASALDALDALVQDLVTISQLEKGVVRMRKQRFDLVLLVHEIFDQLELKATKRQMTLHLLPNDLPVEGVQVLADRNRIRQVLINLIDNAIKYGREQGNITVQLRTSAKAVRIAVQDDGEGIPKEHQNRIFERFYRIDKSRARGAADAGGSGLGLAISKHIVEAHKSTIKVRSAVGEGTTLEFKLPRAKNALPEHEQA</sequence>
<dbReference type="Pfam" id="PF00512">
    <property type="entry name" value="HisKA"/>
    <property type="match status" value="1"/>
</dbReference>
<protein>
    <recommendedName>
        <fullName evidence="2">histidine kinase</fullName>
        <ecNumber evidence="2">2.7.13.3</ecNumber>
    </recommendedName>
</protein>
<dbReference type="SMART" id="SM00387">
    <property type="entry name" value="HATPase_c"/>
    <property type="match status" value="1"/>
</dbReference>
<evidence type="ECO:0000256" key="6">
    <source>
        <dbReference type="ARBA" id="ARBA00023012"/>
    </source>
</evidence>
<organism evidence="9 10">
    <name type="scientific">Solirubrum puertoriconensis</name>
    <dbReference type="NCBI Taxonomy" id="1751427"/>
    <lineage>
        <taxon>Bacteria</taxon>
        <taxon>Pseudomonadati</taxon>
        <taxon>Bacteroidota</taxon>
        <taxon>Cytophagia</taxon>
        <taxon>Cytophagales</taxon>
    </lineage>
</organism>
<keyword evidence="6" id="KW-0902">Two-component regulatory system</keyword>
<keyword evidence="7" id="KW-0472">Membrane</keyword>
<dbReference type="GO" id="GO:0004721">
    <property type="term" value="F:phosphoprotein phosphatase activity"/>
    <property type="evidence" value="ECO:0007669"/>
    <property type="project" value="TreeGrafter"/>
</dbReference>
<dbReference type="GO" id="GO:0005886">
    <property type="term" value="C:plasma membrane"/>
    <property type="evidence" value="ECO:0007669"/>
    <property type="project" value="TreeGrafter"/>
</dbReference>
<keyword evidence="3" id="KW-0597">Phosphoprotein</keyword>
<dbReference type="GO" id="GO:0000155">
    <property type="term" value="F:phosphorelay sensor kinase activity"/>
    <property type="evidence" value="ECO:0007669"/>
    <property type="project" value="InterPro"/>
</dbReference>
<dbReference type="Gene3D" id="1.10.287.130">
    <property type="match status" value="1"/>
</dbReference>
<dbReference type="CDD" id="cd00075">
    <property type="entry name" value="HATPase"/>
    <property type="match status" value="1"/>
</dbReference>
<dbReference type="Pfam" id="PF02518">
    <property type="entry name" value="HATPase_c"/>
    <property type="match status" value="1"/>
</dbReference>
<dbReference type="SUPFAM" id="SSF55874">
    <property type="entry name" value="ATPase domain of HSP90 chaperone/DNA topoisomerase II/histidine kinase"/>
    <property type="match status" value="1"/>
</dbReference>
<dbReference type="SUPFAM" id="SSF47384">
    <property type="entry name" value="Homodimeric domain of signal transducing histidine kinase"/>
    <property type="match status" value="1"/>
</dbReference>
<keyword evidence="10" id="KW-1185">Reference proteome</keyword>
<dbReference type="Proteomes" id="UP000054223">
    <property type="component" value="Unassembled WGS sequence"/>
</dbReference>
<dbReference type="PRINTS" id="PR00344">
    <property type="entry name" value="BCTRLSENSOR"/>
</dbReference>
<keyword evidence="5" id="KW-0418">Kinase</keyword>
<dbReference type="AlphaFoldDB" id="A0A9X0HII8"/>
<dbReference type="Gene3D" id="3.30.565.10">
    <property type="entry name" value="Histidine kinase-like ATPase, C-terminal domain"/>
    <property type="match status" value="1"/>
</dbReference>
<evidence type="ECO:0000256" key="2">
    <source>
        <dbReference type="ARBA" id="ARBA00012438"/>
    </source>
</evidence>
<evidence type="ECO:0000256" key="4">
    <source>
        <dbReference type="ARBA" id="ARBA00022679"/>
    </source>
</evidence>
<comment type="caution">
    <text evidence="9">The sequence shown here is derived from an EMBL/GenBank/DDBJ whole genome shotgun (WGS) entry which is preliminary data.</text>
</comment>
<dbReference type="EMBL" id="LNAL01000008">
    <property type="protein sequence ID" value="KUG06553.1"/>
    <property type="molecule type" value="Genomic_DNA"/>
</dbReference>
<proteinExistence type="predicted"/>
<dbReference type="EC" id="2.7.13.3" evidence="2"/>
<feature type="transmembrane region" description="Helical" evidence="7">
    <location>
        <begin position="39"/>
        <end position="57"/>
    </location>
</feature>
<dbReference type="RefSeq" id="WP_059072248.1">
    <property type="nucleotide sequence ID" value="NZ_LNAL01000008.1"/>
</dbReference>
<keyword evidence="7" id="KW-1133">Transmembrane helix</keyword>
<name>A0A9X0HII8_SOLP1</name>
<evidence type="ECO:0000259" key="8">
    <source>
        <dbReference type="PROSITE" id="PS50109"/>
    </source>
</evidence>
<evidence type="ECO:0000256" key="1">
    <source>
        <dbReference type="ARBA" id="ARBA00000085"/>
    </source>
</evidence>
<feature type="domain" description="Histidine kinase" evidence="8">
    <location>
        <begin position="128"/>
        <end position="352"/>
    </location>
</feature>
<dbReference type="PROSITE" id="PS50109">
    <property type="entry name" value="HIS_KIN"/>
    <property type="match status" value="1"/>
</dbReference>
<reference evidence="9 10" key="1">
    <citation type="submission" date="2015-11" db="EMBL/GenBank/DDBJ databases">
        <title>Solirubrum puertoriconensis gen. nov. an environmental bacteria isolated in Puerto Rico.</title>
        <authorList>
            <person name="Cuebas-Irizarry M.F."/>
            <person name="Montalvo-Rodriguez R."/>
        </authorList>
    </citation>
    <scope>NUCLEOTIDE SEQUENCE [LARGE SCALE GENOMIC DNA]</scope>
    <source>
        <strain evidence="9 10">MC1A</strain>
    </source>
</reference>
<dbReference type="PANTHER" id="PTHR45453">
    <property type="entry name" value="PHOSPHATE REGULON SENSOR PROTEIN PHOR"/>
    <property type="match status" value="1"/>
</dbReference>
<keyword evidence="4" id="KW-0808">Transferase</keyword>
<evidence type="ECO:0000256" key="3">
    <source>
        <dbReference type="ARBA" id="ARBA00022553"/>
    </source>
</evidence>
<dbReference type="InterPro" id="IPR004358">
    <property type="entry name" value="Sig_transdc_His_kin-like_C"/>
</dbReference>
<dbReference type="FunFam" id="3.30.565.10:FF:000006">
    <property type="entry name" value="Sensor histidine kinase WalK"/>
    <property type="match status" value="1"/>
</dbReference>
<keyword evidence="7" id="KW-0812">Transmembrane</keyword>
<dbReference type="InterPro" id="IPR036097">
    <property type="entry name" value="HisK_dim/P_sf"/>
</dbReference>
<evidence type="ECO:0000256" key="7">
    <source>
        <dbReference type="SAM" id="Phobius"/>
    </source>
</evidence>
<evidence type="ECO:0000256" key="5">
    <source>
        <dbReference type="ARBA" id="ARBA00022777"/>
    </source>
</evidence>